<feature type="compositionally biased region" description="Basic and acidic residues" evidence="5">
    <location>
        <begin position="204"/>
        <end position="220"/>
    </location>
</feature>
<dbReference type="PROSITE" id="PS00678">
    <property type="entry name" value="WD_REPEATS_1"/>
    <property type="match status" value="1"/>
</dbReference>
<evidence type="ECO:0000256" key="5">
    <source>
        <dbReference type="SAM" id="MobiDB-lite"/>
    </source>
</evidence>
<dbReference type="PROSITE" id="PS50082">
    <property type="entry name" value="WD_REPEATS_2"/>
    <property type="match status" value="1"/>
</dbReference>
<feature type="compositionally biased region" description="Basic and acidic residues" evidence="5">
    <location>
        <begin position="19"/>
        <end position="29"/>
    </location>
</feature>
<dbReference type="OrthoDB" id="1897642at2759"/>
<keyword evidence="7" id="KW-1185">Reference proteome</keyword>
<dbReference type="InterPro" id="IPR019775">
    <property type="entry name" value="WD40_repeat_CS"/>
</dbReference>
<comment type="caution">
    <text evidence="6">The sequence shown here is derived from an EMBL/GenBank/DDBJ whole genome shotgun (WGS) entry which is preliminary data.</text>
</comment>
<evidence type="ECO:0000313" key="6">
    <source>
        <dbReference type="EMBL" id="GAX80018.1"/>
    </source>
</evidence>
<keyword evidence="1 3" id="KW-0853">WD repeat</keyword>
<dbReference type="STRING" id="1157962.A0A250XAB1"/>
<dbReference type="InterPro" id="IPR036322">
    <property type="entry name" value="WD40_repeat_dom_sf"/>
</dbReference>
<feature type="coiled-coil region" evidence="4">
    <location>
        <begin position="42"/>
        <end position="69"/>
    </location>
</feature>
<dbReference type="SUPFAM" id="SSF50978">
    <property type="entry name" value="WD40 repeat-like"/>
    <property type="match status" value="1"/>
</dbReference>
<dbReference type="PANTHER" id="PTHR22847:SF722">
    <property type="entry name" value="NOVEL PROTEIN"/>
    <property type="match status" value="1"/>
</dbReference>
<feature type="region of interest" description="Disordered" evidence="5">
    <location>
        <begin position="1"/>
        <end position="31"/>
    </location>
</feature>
<organism evidence="6 7">
    <name type="scientific">Chlamydomonas eustigma</name>
    <dbReference type="NCBI Taxonomy" id="1157962"/>
    <lineage>
        <taxon>Eukaryota</taxon>
        <taxon>Viridiplantae</taxon>
        <taxon>Chlorophyta</taxon>
        <taxon>core chlorophytes</taxon>
        <taxon>Chlorophyceae</taxon>
        <taxon>CS clade</taxon>
        <taxon>Chlamydomonadales</taxon>
        <taxon>Chlamydomonadaceae</taxon>
        <taxon>Chlamydomonas</taxon>
    </lineage>
</organism>
<sequence length="661" mass="72466">MSNDDDWHQVTRRRRKKDHAGNEKIKVQDPIKAAPITSFSALEVEKNDLEAKDREKRRLKQRLNKRNDKPKFDAALQSVLQVEATPMSGHNILYALLEWFLSLFYPSSWRSTIRAGSVTCVSPNVSPFNTPEVPESTPQQSIQHEAVLSVLSEFDRKANMNSHSAPTIRCLQDLAAVSAPFASVVTPTITAHEREENNELLSSRGKEHVSSKVIHADNHKQSSTRPPEALGQRSTEVPYAVQSDSKETPKLSPYFVPDWAQGHFISATTTEGAHADVVSAVAMSGETVLSSGYEGAVKVWRWQEGFNKLQHVRNLIGHTGRVEAVSMDVEGRRAASSGKDSTLKVWDIRHPVASPLASFYVYESVRSMDVDWSSNACVALGCQSGCVSVWDVEKGCKLQVLKGHSDAVSAVDLGGKEAEAGTATSPHRMISGSRSAEAFIWDMRAKAADSKRCQLNGIRGRVCSISSYDHTVYIGDYSSTIKEYDLRGTSRKLLQLQPVSTIPNVPKLAGDICPVAALHLHAEAGILVSSSMGWWAWDERGTLVEAPDDVEDPVACLNFYAVPPFSEPSRVMGASRYMFTLPLSSGLATCMSWPAAVSLQESHATKRMVVGLSSGDLIGLSMVNKSTYGISQHKAHAEERDLYTEGLNIGLECVLSDDEED</sequence>
<evidence type="ECO:0000256" key="4">
    <source>
        <dbReference type="SAM" id="Coils"/>
    </source>
</evidence>
<reference evidence="6 7" key="1">
    <citation type="submission" date="2017-08" db="EMBL/GenBank/DDBJ databases">
        <title>Acidophilic green algal genome provides insights into adaptation to an acidic environment.</title>
        <authorList>
            <person name="Hirooka S."/>
            <person name="Hirose Y."/>
            <person name="Kanesaki Y."/>
            <person name="Higuchi S."/>
            <person name="Fujiwara T."/>
            <person name="Onuma R."/>
            <person name="Era A."/>
            <person name="Ohbayashi R."/>
            <person name="Uzuka A."/>
            <person name="Nozaki H."/>
            <person name="Yoshikawa H."/>
            <person name="Miyagishima S.Y."/>
        </authorList>
    </citation>
    <scope>NUCLEOTIDE SEQUENCE [LARGE SCALE GENOMIC DNA]</scope>
    <source>
        <strain evidence="6 7">NIES-2499</strain>
    </source>
</reference>
<dbReference type="SMART" id="SM00320">
    <property type="entry name" value="WD40"/>
    <property type="match status" value="5"/>
</dbReference>
<dbReference type="Gene3D" id="2.130.10.10">
    <property type="entry name" value="YVTN repeat-like/Quinoprotein amine dehydrogenase"/>
    <property type="match status" value="2"/>
</dbReference>
<dbReference type="PROSITE" id="PS50294">
    <property type="entry name" value="WD_REPEATS_REGION"/>
    <property type="match status" value="1"/>
</dbReference>
<keyword evidence="4" id="KW-0175">Coiled coil</keyword>
<feature type="repeat" description="WD" evidence="3">
    <location>
        <begin position="315"/>
        <end position="349"/>
    </location>
</feature>
<protein>
    <submittedName>
        <fullName evidence="6">Uncharacterized protein</fullName>
    </submittedName>
</protein>
<feature type="region of interest" description="Disordered" evidence="5">
    <location>
        <begin position="193"/>
        <end position="234"/>
    </location>
</feature>
<dbReference type="Pfam" id="PF00400">
    <property type="entry name" value="WD40"/>
    <property type="match status" value="1"/>
</dbReference>
<accession>A0A250XAB1</accession>
<proteinExistence type="predicted"/>
<evidence type="ECO:0000256" key="2">
    <source>
        <dbReference type="ARBA" id="ARBA00022737"/>
    </source>
</evidence>
<dbReference type="InterPro" id="IPR015943">
    <property type="entry name" value="WD40/YVTN_repeat-like_dom_sf"/>
</dbReference>
<dbReference type="EMBL" id="BEGY01000048">
    <property type="protein sequence ID" value="GAX80018.1"/>
    <property type="molecule type" value="Genomic_DNA"/>
</dbReference>
<name>A0A250XAB1_9CHLO</name>
<evidence type="ECO:0000313" key="7">
    <source>
        <dbReference type="Proteomes" id="UP000232323"/>
    </source>
</evidence>
<gene>
    <name evidence="6" type="ORF">CEUSTIGMA_g7457.t1</name>
</gene>
<evidence type="ECO:0000256" key="3">
    <source>
        <dbReference type="PROSITE-ProRule" id="PRU00221"/>
    </source>
</evidence>
<dbReference type="PANTHER" id="PTHR22847">
    <property type="entry name" value="WD40 REPEAT PROTEIN"/>
    <property type="match status" value="1"/>
</dbReference>
<keyword evidence="2" id="KW-0677">Repeat</keyword>
<dbReference type="Proteomes" id="UP000232323">
    <property type="component" value="Unassembled WGS sequence"/>
</dbReference>
<dbReference type="InterPro" id="IPR001680">
    <property type="entry name" value="WD40_rpt"/>
</dbReference>
<evidence type="ECO:0000256" key="1">
    <source>
        <dbReference type="ARBA" id="ARBA00022574"/>
    </source>
</evidence>
<dbReference type="AlphaFoldDB" id="A0A250XAB1"/>